<dbReference type="EMBL" id="JBJKTR010000014">
    <property type="protein sequence ID" value="KAL3344432.1"/>
    <property type="molecule type" value="Genomic_DNA"/>
</dbReference>
<dbReference type="AlphaFoldDB" id="A0ABD2SKT7"/>
<name>A0ABD2SKT7_9SOLN</name>
<accession>A0ABD2SKT7</accession>
<dbReference type="Proteomes" id="UP001627284">
    <property type="component" value="Unassembled WGS sequence"/>
</dbReference>
<protein>
    <submittedName>
        <fullName evidence="1">Uncharacterized protein</fullName>
    </submittedName>
</protein>
<gene>
    <name evidence="1" type="ORF">AABB24_023725</name>
</gene>
<comment type="caution">
    <text evidence="1">The sequence shown here is derived from an EMBL/GenBank/DDBJ whole genome shotgun (WGS) entry which is preliminary data.</text>
</comment>
<evidence type="ECO:0000313" key="2">
    <source>
        <dbReference type="Proteomes" id="UP001627284"/>
    </source>
</evidence>
<reference evidence="1 2" key="1">
    <citation type="submission" date="2024-05" db="EMBL/GenBank/DDBJ databases">
        <title>De novo assembly of an allotetraploid wild potato.</title>
        <authorList>
            <person name="Hosaka A.J."/>
        </authorList>
    </citation>
    <scope>NUCLEOTIDE SEQUENCE [LARGE SCALE GENOMIC DNA]</scope>
    <source>
        <tissue evidence="1">Young leaves</tissue>
    </source>
</reference>
<evidence type="ECO:0000313" key="1">
    <source>
        <dbReference type="EMBL" id="KAL3344432.1"/>
    </source>
</evidence>
<organism evidence="1 2">
    <name type="scientific">Solanum stoloniferum</name>
    <dbReference type="NCBI Taxonomy" id="62892"/>
    <lineage>
        <taxon>Eukaryota</taxon>
        <taxon>Viridiplantae</taxon>
        <taxon>Streptophyta</taxon>
        <taxon>Embryophyta</taxon>
        <taxon>Tracheophyta</taxon>
        <taxon>Spermatophyta</taxon>
        <taxon>Magnoliopsida</taxon>
        <taxon>eudicotyledons</taxon>
        <taxon>Gunneridae</taxon>
        <taxon>Pentapetalae</taxon>
        <taxon>asterids</taxon>
        <taxon>lamiids</taxon>
        <taxon>Solanales</taxon>
        <taxon>Solanaceae</taxon>
        <taxon>Solanoideae</taxon>
        <taxon>Solaneae</taxon>
        <taxon>Solanum</taxon>
    </lineage>
</organism>
<keyword evidence="2" id="KW-1185">Reference proteome</keyword>
<proteinExistence type="predicted"/>
<sequence length="118" mass="13431">MIEGFKRFNTKNEILIQENIRLVKLLETFQSKYSLRTDSTTEKKNMSSPFLKMDETSVHSPLNAKNSTVSEHDTASSVQTVISIDLSKSEFFISFIESTTSIQVRKTLLVLSCITTYI</sequence>